<evidence type="ECO:0000256" key="1">
    <source>
        <dbReference type="SAM" id="MobiDB-lite"/>
    </source>
</evidence>
<dbReference type="Proteomes" id="UP001165080">
    <property type="component" value="Unassembled WGS sequence"/>
</dbReference>
<protein>
    <submittedName>
        <fullName evidence="2">Uncharacterized protein</fullName>
    </submittedName>
</protein>
<name>A0A9W6B9I5_9CHLO</name>
<accession>A0A9W6B9I5</accession>
<sequence>MQRRKARTIGGACRALRRALRRASGREPHGAGPPLATPSPTTSTQPPQTQPSTHHPLGGSRSGPFPPVEQHDTLQQQQKSQPQLKRHQRKGGVAGVCDSHVWCGMPPMRQFSSPAVTRRFQPQHDGDAPCAGDPPCLSVCGVCGGRAGDPPAPLQTDSFYASEGVRAEGAAAGKQTGASAVHLQYTIRSTPESASTNVWT</sequence>
<reference evidence="2 3" key="1">
    <citation type="journal article" date="2023" name="Commun. Biol.">
        <title>Reorganization of the ancestral sex-determining regions during the evolution of trioecy in Pleodorina starrii.</title>
        <authorList>
            <person name="Takahashi K."/>
            <person name="Suzuki S."/>
            <person name="Kawai-Toyooka H."/>
            <person name="Yamamoto K."/>
            <person name="Hamaji T."/>
            <person name="Ootsuki R."/>
            <person name="Yamaguchi H."/>
            <person name="Kawachi M."/>
            <person name="Higashiyama T."/>
            <person name="Nozaki H."/>
        </authorList>
    </citation>
    <scope>NUCLEOTIDE SEQUENCE [LARGE SCALE GENOMIC DNA]</scope>
    <source>
        <strain evidence="2 3">NIES-4479</strain>
    </source>
</reference>
<dbReference type="AlphaFoldDB" id="A0A9W6B9I5"/>
<dbReference type="EMBL" id="BRXU01000001">
    <property type="protein sequence ID" value="GLC47678.1"/>
    <property type="molecule type" value="Genomic_DNA"/>
</dbReference>
<comment type="caution">
    <text evidence="2">The sequence shown here is derived from an EMBL/GenBank/DDBJ whole genome shotgun (WGS) entry which is preliminary data.</text>
</comment>
<proteinExistence type="predicted"/>
<evidence type="ECO:0000313" key="2">
    <source>
        <dbReference type="EMBL" id="GLC47678.1"/>
    </source>
</evidence>
<organism evidence="2 3">
    <name type="scientific">Pleodorina starrii</name>
    <dbReference type="NCBI Taxonomy" id="330485"/>
    <lineage>
        <taxon>Eukaryota</taxon>
        <taxon>Viridiplantae</taxon>
        <taxon>Chlorophyta</taxon>
        <taxon>core chlorophytes</taxon>
        <taxon>Chlorophyceae</taxon>
        <taxon>CS clade</taxon>
        <taxon>Chlamydomonadales</taxon>
        <taxon>Volvocaceae</taxon>
        <taxon>Pleodorina</taxon>
    </lineage>
</organism>
<gene>
    <name evidence="2" type="primary">PLEST000722</name>
    <name evidence="2" type="ORF">PLESTB_000014400</name>
</gene>
<keyword evidence="3" id="KW-1185">Reference proteome</keyword>
<feature type="compositionally biased region" description="Low complexity" evidence="1">
    <location>
        <begin position="38"/>
        <end position="56"/>
    </location>
</feature>
<evidence type="ECO:0000313" key="3">
    <source>
        <dbReference type="Proteomes" id="UP001165080"/>
    </source>
</evidence>
<feature type="compositionally biased region" description="Low complexity" evidence="1">
    <location>
        <begin position="74"/>
        <end position="83"/>
    </location>
</feature>
<feature type="region of interest" description="Disordered" evidence="1">
    <location>
        <begin position="19"/>
        <end position="91"/>
    </location>
</feature>